<dbReference type="Gramene" id="GBG87094">
    <property type="protein sequence ID" value="GBG87094"/>
    <property type="gene ID" value="CBR_g44550"/>
</dbReference>
<dbReference type="OrthoDB" id="5535068at2759"/>
<keyword evidence="3" id="KW-1185">Reference proteome</keyword>
<dbReference type="Proteomes" id="UP000265515">
    <property type="component" value="Unassembled WGS sequence"/>
</dbReference>
<evidence type="ECO:0000313" key="3">
    <source>
        <dbReference type="Proteomes" id="UP000265515"/>
    </source>
</evidence>
<evidence type="ECO:0008006" key="4">
    <source>
        <dbReference type="Google" id="ProtNLM"/>
    </source>
</evidence>
<dbReference type="Pfam" id="PF13975">
    <property type="entry name" value="gag-asp_proteas"/>
    <property type="match status" value="1"/>
</dbReference>
<evidence type="ECO:0000313" key="2">
    <source>
        <dbReference type="EMBL" id="GBG87094.1"/>
    </source>
</evidence>
<name>A0A388LXP3_CHABU</name>
<feature type="compositionally biased region" description="Basic and acidic residues" evidence="1">
    <location>
        <begin position="679"/>
        <end position="694"/>
    </location>
</feature>
<dbReference type="EMBL" id="BFEA01000595">
    <property type="protein sequence ID" value="GBG87094.1"/>
    <property type="molecule type" value="Genomic_DNA"/>
</dbReference>
<feature type="region of interest" description="Disordered" evidence="1">
    <location>
        <begin position="247"/>
        <end position="337"/>
    </location>
</feature>
<feature type="compositionally biased region" description="Basic and acidic residues" evidence="1">
    <location>
        <begin position="288"/>
        <end position="302"/>
    </location>
</feature>
<feature type="compositionally biased region" description="Acidic residues" evidence="1">
    <location>
        <begin position="303"/>
        <end position="314"/>
    </location>
</feature>
<dbReference type="Gene3D" id="2.40.70.10">
    <property type="entry name" value="Acid Proteases"/>
    <property type="match status" value="1"/>
</dbReference>
<proteinExistence type="predicted"/>
<protein>
    <recommendedName>
        <fullName evidence="4">Peptidase A2 domain-containing protein</fullName>
    </recommendedName>
</protein>
<comment type="caution">
    <text evidence="2">The sequence shown here is derived from an EMBL/GenBank/DDBJ whole genome shotgun (WGS) entry which is preliminary data.</text>
</comment>
<dbReference type="CDD" id="cd00303">
    <property type="entry name" value="retropepsin_like"/>
    <property type="match status" value="1"/>
</dbReference>
<dbReference type="InterPro" id="IPR021109">
    <property type="entry name" value="Peptidase_aspartic_dom_sf"/>
</dbReference>
<organism evidence="2 3">
    <name type="scientific">Chara braunii</name>
    <name type="common">Braun's stonewort</name>
    <dbReference type="NCBI Taxonomy" id="69332"/>
    <lineage>
        <taxon>Eukaryota</taxon>
        <taxon>Viridiplantae</taxon>
        <taxon>Streptophyta</taxon>
        <taxon>Charophyceae</taxon>
        <taxon>Charales</taxon>
        <taxon>Characeae</taxon>
        <taxon>Chara</taxon>
    </lineage>
</organism>
<evidence type="ECO:0000256" key="1">
    <source>
        <dbReference type="SAM" id="MobiDB-lite"/>
    </source>
</evidence>
<feature type="region of interest" description="Disordered" evidence="1">
    <location>
        <begin position="651"/>
        <end position="694"/>
    </location>
</feature>
<sequence>MSGPITDGEGRVLTLEDLIEALDKRERTPSNVPKVNTFHFNGERVSDWLDLVEQDLVGLPDEVKFKRILKYVLHVHHQEVEKVVNAGNDSWARFKDGMRRKYRLGDGLLTMADLEAMNRDDFTTVAAFVQEFKKKARKVHGILEEAQCAIFLGLLTAAEAAELISHGGGSEKLTWATIDKGVAEGSLDEVEQYQMRLQRRKRKERDATTSETPGVRRIVTDVLTQLGCGKDGVVQKKVVTVVQGRPGVTTVGSGLRSRMITRPPTPQGILAQTARTRGWAKAGASQEPPRKEPEPEKRKEVVEVEDDDEEEEEDERLRQEEDQRAEQRARKREAREEVEPIMRDVPPKKRKYTVRLEEGFDVERVIDRLLEGHNDLMTLKEILASAPKLRDGLKGRLSRRLVPSVHLSMILPKEAEWVETGTKMDWKCVACDTVDLVVKSSKCSAMVDTGAKTNIIREADAIRFGLEIDRSDCGILHGANCKAVFCGTASNVLIEVGRVKVRACFFVMPNVDHRILLGRSFLCRTGTLMFNKHGGTLILIMCDPACGNYEVSTCRNTGPRSVRNRPNPRSFTIEESEGERRRLFAEPEEEERIEAFPLSLSDVNKAMDIMATHEMADQDAIQAVREQVLECPQAGELDLVYRLPEGRRNPASDFTKAVMPRGGRGTRPPRRPSGASGGYERHGSHHRESTPVHDDGDIELFLDEFWGNADHMGWTMTQAIERLRGAGRFAELIAQIHREARTRPEVEARMQELRPSPVGPNGRPIRLEIGNAEEFIPAYEQFMHGHGILRDEWARTLPLWTGKAERPLARQIRDMARDWESGRVHLREAFRRLEPAQPRVERCQRTKRQRDPEPREARPSRGGQKALAKRE</sequence>
<feature type="compositionally biased region" description="Basic and acidic residues" evidence="1">
    <location>
        <begin position="835"/>
        <end position="859"/>
    </location>
</feature>
<dbReference type="SUPFAM" id="SSF50630">
    <property type="entry name" value="Acid proteases"/>
    <property type="match status" value="1"/>
</dbReference>
<gene>
    <name evidence="2" type="ORF">CBR_g44550</name>
</gene>
<feature type="compositionally biased region" description="Basic and acidic residues" evidence="1">
    <location>
        <begin position="315"/>
        <end position="337"/>
    </location>
</feature>
<feature type="region of interest" description="Disordered" evidence="1">
    <location>
        <begin position="835"/>
        <end position="871"/>
    </location>
</feature>
<accession>A0A388LXP3</accession>
<dbReference type="AlphaFoldDB" id="A0A388LXP3"/>
<reference evidence="2 3" key="1">
    <citation type="journal article" date="2018" name="Cell">
        <title>The Chara Genome: Secondary Complexity and Implications for Plant Terrestrialization.</title>
        <authorList>
            <person name="Nishiyama T."/>
            <person name="Sakayama H."/>
            <person name="Vries J.D."/>
            <person name="Buschmann H."/>
            <person name="Saint-Marcoux D."/>
            <person name="Ullrich K.K."/>
            <person name="Haas F.B."/>
            <person name="Vanderstraeten L."/>
            <person name="Becker D."/>
            <person name="Lang D."/>
            <person name="Vosolsobe S."/>
            <person name="Rombauts S."/>
            <person name="Wilhelmsson P.K.I."/>
            <person name="Janitza P."/>
            <person name="Kern R."/>
            <person name="Heyl A."/>
            <person name="Rumpler F."/>
            <person name="Villalobos L.I.A.C."/>
            <person name="Clay J.M."/>
            <person name="Skokan R."/>
            <person name="Toyoda A."/>
            <person name="Suzuki Y."/>
            <person name="Kagoshima H."/>
            <person name="Schijlen E."/>
            <person name="Tajeshwar N."/>
            <person name="Catarino B."/>
            <person name="Hetherington A.J."/>
            <person name="Saltykova A."/>
            <person name="Bonnot C."/>
            <person name="Breuninger H."/>
            <person name="Symeonidi A."/>
            <person name="Radhakrishnan G.V."/>
            <person name="Van Nieuwerburgh F."/>
            <person name="Deforce D."/>
            <person name="Chang C."/>
            <person name="Karol K.G."/>
            <person name="Hedrich R."/>
            <person name="Ulvskov P."/>
            <person name="Glockner G."/>
            <person name="Delwiche C.F."/>
            <person name="Petrasek J."/>
            <person name="Van de Peer Y."/>
            <person name="Friml J."/>
            <person name="Beilby M."/>
            <person name="Dolan L."/>
            <person name="Kohara Y."/>
            <person name="Sugano S."/>
            <person name="Fujiyama A."/>
            <person name="Delaux P.-M."/>
            <person name="Quint M."/>
            <person name="TheiBen G."/>
            <person name="Hagemann M."/>
            <person name="Harholt J."/>
            <person name="Dunand C."/>
            <person name="Zachgo S."/>
            <person name="Langdale J."/>
            <person name="Maumus F."/>
            <person name="Straeten D.V.D."/>
            <person name="Gould S.B."/>
            <person name="Rensing S.A."/>
        </authorList>
    </citation>
    <scope>NUCLEOTIDE SEQUENCE [LARGE SCALE GENOMIC DNA]</scope>
    <source>
        <strain evidence="2 3">S276</strain>
    </source>
</reference>